<keyword evidence="1" id="KW-0732">Signal</keyword>
<evidence type="ECO:0000256" key="1">
    <source>
        <dbReference type="SAM" id="SignalP"/>
    </source>
</evidence>
<evidence type="ECO:0000313" key="2">
    <source>
        <dbReference type="EMBL" id="GAK72454.1"/>
    </source>
</evidence>
<dbReference type="RefSeq" id="WP_045231876.1">
    <property type="nucleotide sequence ID" value="NZ_BBJU01000025.1"/>
</dbReference>
<name>A0A081D0K8_9HYPH</name>
<sequence>MRLQSTRHILLAGVAAVAFASPAFALDGADVLKKINDAYRVQGAEIAAKSIAVDGSTVTLSGVTFSATTPKDQVIPLGNVRLDGVEEDNGGYTIEKMSFDDVKYAKENVAVDVSDIYVSGIVVPADSTTGKVDSMMLYDEAHSGPVSVKIDGKETFALEETKTTMTKSEDDSTISFDLNATGFKADLSNIQDPKSKEAIDKLQVQSLSGEMNMSGSWEIAPGTLTVDEYAIDLKDVGRLNMAFSFSGYTLNFIKSMQDAVKAQAANPNKEQADQAAGLAMLGLMQQLSFNSAEMSFDDASITKRAIDYAAGEQGMTGEQLSQTIKGMVPIMMAQLNVPELQNAVSAAVNTYIDDPKNFTISAAPAKPVPFPMIMGAAMGAPNTIPQVLGLTVSANE</sequence>
<feature type="signal peptide" evidence="1">
    <location>
        <begin position="1"/>
        <end position="25"/>
    </location>
</feature>
<gene>
    <name evidence="2" type="ORF">RRU01S_25_01450</name>
</gene>
<dbReference type="eggNOG" id="ENOG502ZC9B">
    <property type="taxonomic scope" value="Bacteria"/>
</dbReference>
<feature type="chain" id="PRO_5001756234" description="DUF945 domain-containing protein" evidence="1">
    <location>
        <begin position="26"/>
        <end position="396"/>
    </location>
</feature>
<evidence type="ECO:0000313" key="3">
    <source>
        <dbReference type="Proteomes" id="UP000028701"/>
    </source>
</evidence>
<evidence type="ECO:0008006" key="4">
    <source>
        <dbReference type="Google" id="ProtNLM"/>
    </source>
</evidence>
<protein>
    <recommendedName>
        <fullName evidence="4">DUF945 domain-containing protein</fullName>
    </recommendedName>
</protein>
<dbReference type="OrthoDB" id="7824623at2"/>
<accession>A0A081D0K8</accession>
<dbReference type="Proteomes" id="UP000028701">
    <property type="component" value="Unassembled WGS sequence"/>
</dbReference>
<organism evidence="2 3">
    <name type="scientific">Agrobacterium rubi TR3 = NBRC 13261</name>
    <dbReference type="NCBI Taxonomy" id="1368415"/>
    <lineage>
        <taxon>Bacteria</taxon>
        <taxon>Pseudomonadati</taxon>
        <taxon>Pseudomonadota</taxon>
        <taxon>Alphaproteobacteria</taxon>
        <taxon>Hyphomicrobiales</taxon>
        <taxon>Rhizobiaceae</taxon>
        <taxon>Rhizobium/Agrobacterium group</taxon>
        <taxon>Agrobacterium</taxon>
    </lineage>
</organism>
<reference evidence="2 3" key="1">
    <citation type="submission" date="2014-08" db="EMBL/GenBank/DDBJ databases">
        <title>Whole genome shotgun sequence of Rhizobium rubi NBRC 13261.</title>
        <authorList>
            <person name="Katano-Makiyama Y."/>
            <person name="Hosoyama A."/>
            <person name="Hashimoto M."/>
            <person name="Hosoyama Y."/>
            <person name="Noguchi M."/>
            <person name="Tsuchikane K."/>
            <person name="Uohara A."/>
            <person name="Ohji S."/>
            <person name="Ichikawa N."/>
            <person name="Kimura A."/>
            <person name="Yamazoe A."/>
            <person name="Fujita N."/>
        </authorList>
    </citation>
    <scope>NUCLEOTIDE SEQUENCE [LARGE SCALE GENOMIC DNA]</scope>
    <source>
        <strain evidence="2 3">NBRC 13261</strain>
    </source>
</reference>
<dbReference type="AlphaFoldDB" id="A0A081D0K8"/>
<proteinExistence type="predicted"/>
<comment type="caution">
    <text evidence="2">The sequence shown here is derived from an EMBL/GenBank/DDBJ whole genome shotgun (WGS) entry which is preliminary data.</text>
</comment>
<dbReference type="EMBL" id="BBJU01000025">
    <property type="protein sequence ID" value="GAK72454.1"/>
    <property type="molecule type" value="Genomic_DNA"/>
</dbReference>